<feature type="domain" description="PRD" evidence="2">
    <location>
        <begin position="167"/>
        <end position="277"/>
    </location>
</feature>
<keyword evidence="1" id="KW-0677">Repeat</keyword>
<protein>
    <recommendedName>
        <fullName evidence="2">PRD domain-containing protein</fullName>
    </recommendedName>
</protein>
<proteinExistence type="predicted"/>
<dbReference type="PANTHER" id="PTHR30185">
    <property type="entry name" value="CRYPTIC BETA-GLUCOSIDE BGL OPERON ANTITERMINATOR"/>
    <property type="match status" value="1"/>
</dbReference>
<dbReference type="PANTHER" id="PTHR30185:SF15">
    <property type="entry name" value="CRYPTIC BETA-GLUCOSIDE BGL OPERON ANTITERMINATOR"/>
    <property type="match status" value="1"/>
</dbReference>
<dbReference type="Pfam" id="PF03123">
    <property type="entry name" value="CAT_RBD"/>
    <property type="match status" value="1"/>
</dbReference>
<dbReference type="Gene3D" id="1.10.1790.10">
    <property type="entry name" value="PRD domain"/>
    <property type="match status" value="2"/>
</dbReference>
<reference evidence="3 4" key="1">
    <citation type="submission" date="2011-08" db="EMBL/GenBank/DDBJ databases">
        <title>The Genome Sequence of Clostridium hathewayi WAL-18680.</title>
        <authorList>
            <consortium name="The Broad Institute Genome Sequencing Platform"/>
            <person name="Earl A."/>
            <person name="Ward D."/>
            <person name="Feldgarden M."/>
            <person name="Gevers D."/>
            <person name="Finegold S.M."/>
            <person name="Summanen P.H."/>
            <person name="Molitoris D.R."/>
            <person name="Song M."/>
            <person name="Daigneault M."/>
            <person name="Allen-Vercoe E."/>
            <person name="Young S.K."/>
            <person name="Zeng Q."/>
            <person name="Gargeya S."/>
            <person name="Fitzgerald M."/>
            <person name="Haas B."/>
            <person name="Abouelleil A."/>
            <person name="Alvarado L."/>
            <person name="Arachchi H.M."/>
            <person name="Berlin A."/>
            <person name="Brown A."/>
            <person name="Chapman S.B."/>
            <person name="Chen Z."/>
            <person name="Dunbar C."/>
            <person name="Freedman E."/>
            <person name="Gearin G."/>
            <person name="Gellesch M."/>
            <person name="Goldberg J."/>
            <person name="Griggs A."/>
            <person name="Gujja S."/>
            <person name="Heiman D."/>
            <person name="Howarth C."/>
            <person name="Larson L."/>
            <person name="Lui A."/>
            <person name="MacDonald P.J.P."/>
            <person name="Montmayeur A."/>
            <person name="Murphy C."/>
            <person name="Neiman D."/>
            <person name="Pearson M."/>
            <person name="Priest M."/>
            <person name="Roberts A."/>
            <person name="Saif S."/>
            <person name="Shea T."/>
            <person name="Shenoy N."/>
            <person name="Sisk P."/>
            <person name="Stolte C."/>
            <person name="Sykes S."/>
            <person name="Wortman J."/>
            <person name="Nusbaum C."/>
            <person name="Birren B."/>
        </authorList>
    </citation>
    <scope>NUCLEOTIDE SEQUENCE [LARGE SCALE GENOMIC DNA]</scope>
    <source>
        <strain evidence="3 4">WAL-18680</strain>
    </source>
</reference>
<evidence type="ECO:0000313" key="3">
    <source>
        <dbReference type="EMBL" id="EHI57258.1"/>
    </source>
</evidence>
<sequence length="278" mass="32777">MQVIKKINNNVVICLDNNNHELIAFGRGIGFPPTPYELNDISKIDRTYYGVNSSYLGLINEIPENIFEVSAKIVDMAVNYIDCELSSNLVFTLADHINFAIERNRANMNFKNPFLYDIQYFYEKEMDIGNLALKMIRRYLKVNLPEEEAGNIALHFINAEALNEKDKEFNFSDTIIEEVTHLIEKELDIRIKREDFNYSRFVSHLQYLIKRKDTAGNASSDNIKLCMEMKQEFPQIYQCVLKIRDYMAKKLEWELNEEEQLYLILHVNRLYAREDCNR</sequence>
<evidence type="ECO:0000313" key="4">
    <source>
        <dbReference type="Proteomes" id="UP000005384"/>
    </source>
</evidence>
<gene>
    <name evidence="3" type="ORF">HMPREF9473_04367</name>
</gene>
<dbReference type="AlphaFoldDB" id="G5ILI9"/>
<dbReference type="InterPro" id="IPR011608">
    <property type="entry name" value="PRD"/>
</dbReference>
<dbReference type="Proteomes" id="UP000005384">
    <property type="component" value="Unassembled WGS sequence"/>
</dbReference>
<keyword evidence="4" id="KW-1185">Reference proteome</keyword>
<dbReference type="SUPFAM" id="SSF50151">
    <property type="entry name" value="SacY-like RNA-binding domain"/>
    <property type="match status" value="1"/>
</dbReference>
<dbReference type="GO" id="GO:0006355">
    <property type="term" value="P:regulation of DNA-templated transcription"/>
    <property type="evidence" value="ECO:0007669"/>
    <property type="project" value="InterPro"/>
</dbReference>
<dbReference type="InterPro" id="IPR004341">
    <property type="entry name" value="CAT_RNA-bd_dom"/>
</dbReference>
<dbReference type="InterPro" id="IPR036634">
    <property type="entry name" value="PRD_sf"/>
</dbReference>
<name>G5ILI9_9FIRM</name>
<feature type="domain" description="PRD" evidence="2">
    <location>
        <begin position="61"/>
        <end position="166"/>
    </location>
</feature>
<accession>G5ILI9</accession>
<dbReference type="PROSITE" id="PS51372">
    <property type="entry name" value="PRD_2"/>
    <property type="match status" value="2"/>
</dbReference>
<dbReference type="RefSeq" id="WP_006782355.1">
    <property type="nucleotide sequence ID" value="NZ_CP040506.1"/>
</dbReference>
<evidence type="ECO:0000259" key="2">
    <source>
        <dbReference type="PROSITE" id="PS51372"/>
    </source>
</evidence>
<dbReference type="Pfam" id="PF00874">
    <property type="entry name" value="PRD"/>
    <property type="match status" value="2"/>
</dbReference>
<dbReference type="SUPFAM" id="SSF63520">
    <property type="entry name" value="PTS-regulatory domain, PRD"/>
    <property type="match status" value="2"/>
</dbReference>
<dbReference type="OrthoDB" id="9813552at2"/>
<dbReference type="EMBL" id="ADLN01000120">
    <property type="protein sequence ID" value="EHI57258.1"/>
    <property type="molecule type" value="Genomic_DNA"/>
</dbReference>
<dbReference type="Gene3D" id="2.30.24.10">
    <property type="entry name" value="CAT RNA-binding domain"/>
    <property type="match status" value="1"/>
</dbReference>
<dbReference type="InterPro" id="IPR036650">
    <property type="entry name" value="CAT_RNA-bd_dom_sf"/>
</dbReference>
<dbReference type="HOGENOM" id="CLU_078802_0_0_9"/>
<dbReference type="SMART" id="SM01061">
    <property type="entry name" value="CAT_RBD"/>
    <property type="match status" value="1"/>
</dbReference>
<comment type="caution">
    <text evidence="3">The sequence shown here is derived from an EMBL/GenBank/DDBJ whole genome shotgun (WGS) entry which is preliminary data.</text>
</comment>
<organism evidence="3 4">
    <name type="scientific">Hungatella hathewayi WAL-18680</name>
    <dbReference type="NCBI Taxonomy" id="742737"/>
    <lineage>
        <taxon>Bacteria</taxon>
        <taxon>Bacillati</taxon>
        <taxon>Bacillota</taxon>
        <taxon>Clostridia</taxon>
        <taxon>Lachnospirales</taxon>
        <taxon>Lachnospiraceae</taxon>
        <taxon>Hungatella</taxon>
    </lineage>
</organism>
<dbReference type="InterPro" id="IPR050661">
    <property type="entry name" value="BglG_antiterminators"/>
</dbReference>
<dbReference type="PATRIC" id="fig|742737.3.peg.4351"/>
<evidence type="ECO:0000256" key="1">
    <source>
        <dbReference type="ARBA" id="ARBA00022737"/>
    </source>
</evidence>
<dbReference type="GO" id="GO:0003723">
    <property type="term" value="F:RNA binding"/>
    <property type="evidence" value="ECO:0007669"/>
    <property type="project" value="InterPro"/>
</dbReference>